<organism evidence="1 2">
    <name type="scientific">Natrinema soli</name>
    <dbReference type="NCBI Taxonomy" id="1930624"/>
    <lineage>
        <taxon>Archaea</taxon>
        <taxon>Methanobacteriati</taxon>
        <taxon>Methanobacteriota</taxon>
        <taxon>Stenosarchaea group</taxon>
        <taxon>Halobacteria</taxon>
        <taxon>Halobacteriales</taxon>
        <taxon>Natrialbaceae</taxon>
        <taxon>Natrinema</taxon>
    </lineage>
</organism>
<sequence>MDETIRDRVIFLAGKAAGVDCSNCEFRSRDVELDAVRLTNTTCPECGMTILTEDQNAQLRQDGKL</sequence>
<name>A0ABD5SGL3_9EURY</name>
<reference evidence="1 2" key="1">
    <citation type="journal article" date="2019" name="Int. J. Syst. Evol. Microbiol.">
        <title>The Global Catalogue of Microorganisms (GCM) 10K type strain sequencing project: providing services to taxonomists for standard genome sequencing and annotation.</title>
        <authorList>
            <consortium name="The Broad Institute Genomics Platform"/>
            <consortium name="The Broad Institute Genome Sequencing Center for Infectious Disease"/>
            <person name="Wu L."/>
            <person name="Ma J."/>
        </authorList>
    </citation>
    <scope>NUCLEOTIDE SEQUENCE [LARGE SCALE GENOMIC DNA]</scope>
    <source>
        <strain evidence="1 2">LMG 29247</strain>
    </source>
</reference>
<proteinExistence type="predicted"/>
<protein>
    <recommendedName>
        <fullName evidence="3">Small CPxCG-related zinc finger protein</fullName>
    </recommendedName>
</protein>
<dbReference type="AlphaFoldDB" id="A0ABD5SGL3"/>
<gene>
    <name evidence="1" type="ORF">ACFQE6_03760</name>
</gene>
<accession>A0ABD5SGL3</accession>
<evidence type="ECO:0008006" key="3">
    <source>
        <dbReference type="Google" id="ProtNLM"/>
    </source>
</evidence>
<dbReference type="RefSeq" id="WP_273737281.1">
    <property type="nucleotide sequence ID" value="NZ_JAQIVI010000059.1"/>
</dbReference>
<comment type="caution">
    <text evidence="1">The sequence shown here is derived from an EMBL/GenBank/DDBJ whole genome shotgun (WGS) entry which is preliminary data.</text>
</comment>
<evidence type="ECO:0000313" key="2">
    <source>
        <dbReference type="Proteomes" id="UP001596383"/>
    </source>
</evidence>
<keyword evidence="2" id="KW-1185">Reference proteome</keyword>
<dbReference type="Proteomes" id="UP001596383">
    <property type="component" value="Unassembled WGS sequence"/>
</dbReference>
<evidence type="ECO:0000313" key="1">
    <source>
        <dbReference type="EMBL" id="MFC6764197.1"/>
    </source>
</evidence>
<dbReference type="EMBL" id="JBHSWV010000059">
    <property type="protein sequence ID" value="MFC6764197.1"/>
    <property type="molecule type" value="Genomic_DNA"/>
</dbReference>